<name>A0A2S0VLN4_9ALTE</name>
<gene>
    <name evidence="1" type="ORF">C2869_01110</name>
</gene>
<dbReference type="AlphaFoldDB" id="A0A2S0VLN4"/>
<sequence>MDPYGCKLTTQNGEDCWAMAYAHTDGGSAQGHDIKFPGYHDSTGVISTTFNSGGNVYVGVEAAANSPGYSFDPRADVTITLTW</sequence>
<organism evidence="1 2">
    <name type="scientific">Saccharobesus litoralis</name>
    <dbReference type="NCBI Taxonomy" id="2172099"/>
    <lineage>
        <taxon>Bacteria</taxon>
        <taxon>Pseudomonadati</taxon>
        <taxon>Pseudomonadota</taxon>
        <taxon>Gammaproteobacteria</taxon>
        <taxon>Alteromonadales</taxon>
        <taxon>Alteromonadaceae</taxon>
        <taxon>Saccharobesus</taxon>
    </lineage>
</organism>
<dbReference type="Proteomes" id="UP000244441">
    <property type="component" value="Chromosome"/>
</dbReference>
<evidence type="ECO:0000313" key="1">
    <source>
        <dbReference type="EMBL" id="AWB65124.1"/>
    </source>
</evidence>
<reference evidence="1 2" key="1">
    <citation type="submission" date="2018-01" db="EMBL/GenBank/DDBJ databases">
        <title>Genome sequence of a Cantenovulum-like bacteria.</title>
        <authorList>
            <person name="Tan W.R."/>
            <person name="Lau N.-S."/>
            <person name="Go F."/>
            <person name="Amirul A.-A.A."/>
        </authorList>
    </citation>
    <scope>NUCLEOTIDE SEQUENCE [LARGE SCALE GENOMIC DNA]</scope>
    <source>
        <strain evidence="1 2">CCB-QB4</strain>
    </source>
</reference>
<keyword evidence="2" id="KW-1185">Reference proteome</keyword>
<proteinExistence type="predicted"/>
<accession>A0A2S0VLN4</accession>
<protein>
    <submittedName>
        <fullName evidence="1">Uncharacterized protein</fullName>
    </submittedName>
</protein>
<dbReference type="EMBL" id="CP026604">
    <property type="protein sequence ID" value="AWB65124.1"/>
    <property type="molecule type" value="Genomic_DNA"/>
</dbReference>
<dbReference type="KEGG" id="cate:C2869_01110"/>
<evidence type="ECO:0000313" key="2">
    <source>
        <dbReference type="Proteomes" id="UP000244441"/>
    </source>
</evidence>